<sequence length="846" mass="96575">MKHVYRGVVLFVVFVASTLFMQRYMKDVTINFHTTVEMGNATFPLLYVQNGNKIVNEMHGYRSSLSAVNVRESMTYMDGSKELIFRLDDKQNVIRKIKYETRLVSSGEVVEADSTSSIEKNDKGRYVKVALLESYQQGKEYAMKLTAITDKGRKIHYYTRLKFYSDESYFKEKIDFVQKFHKATFNRKEMEQYASYLEYGESDDSTLAYVDIKSDVNNIAWGNLKPKAVSKAIPMFTEYTRETASVVYEYYVKANTGRDVDDLYYVHEYIRIRYANGRMYLLGFQRKMEEVFNSSLAEVKEKVLKVGITNDTSMKLNYTEDETKLCFVRQGALWYYDTVENRAVKVFSFLTNKKDYERSGYSHYDINIINMDEEGNIDFMVYGYLNRGDYEGRVAVLLYKFHASENRIEELVYIPMETTYEMLKEDLNHYGYLSSNGVFYFAVNNQVYSYNIASRKIKTIASDVSDDDIILLASKGFLAWQDSGNPKKSKKITILNMETEEIKTIEAEKQENVSLLGSSDGNIILGKVKTSAIRTTKQGEQIVPYYEVNICKGNGEILKAYKRNGIFVSSVTVDNNVITLNRVRRSADSVLGYAPVQSDSIINNIEVGEQGFLLTHKQSQKAMKEYFITLPSSVAMKSVPKQKSTRNTIITTSTTLVLEQPASRLEKYYVFGYGTITGAYTDVSLAIQNADSVMGAVMDNNYRIVWERGGKFLSNTINTYKKIPSTQSVDSIGACITITLDFNGVSVNAEKISSMSESIYDILRSRFKGSTYNLTGCNLDEALYYVSAGFPVIAMKSKTQAVLLVGYDEYYVKYYDPAANVVQTMLLTNADNMFKENGYIFNVCMN</sequence>
<dbReference type="RefSeq" id="WP_092477545.1">
    <property type="nucleotide sequence ID" value="NZ_FOHN01000008.1"/>
</dbReference>
<evidence type="ECO:0008006" key="4">
    <source>
        <dbReference type="Google" id="ProtNLM"/>
    </source>
</evidence>
<dbReference type="AlphaFoldDB" id="A0A1I0BRQ9"/>
<evidence type="ECO:0000313" key="2">
    <source>
        <dbReference type="EMBL" id="SET09743.1"/>
    </source>
</evidence>
<evidence type="ECO:0000313" key="3">
    <source>
        <dbReference type="Proteomes" id="UP000199800"/>
    </source>
</evidence>
<reference evidence="2 3" key="1">
    <citation type="submission" date="2016-10" db="EMBL/GenBank/DDBJ databases">
        <authorList>
            <person name="de Groot N.N."/>
        </authorList>
    </citation>
    <scope>NUCLEOTIDE SEQUENCE [LARGE SCALE GENOMIC DNA]</scope>
    <source>
        <strain evidence="2 3">DSM 1801</strain>
    </source>
</reference>
<protein>
    <recommendedName>
        <fullName evidence="4">Peptidase_C39 like family protein</fullName>
    </recommendedName>
</protein>
<evidence type="ECO:0000256" key="1">
    <source>
        <dbReference type="SAM" id="Phobius"/>
    </source>
</evidence>
<keyword evidence="3" id="KW-1185">Reference proteome</keyword>
<proteinExistence type="predicted"/>
<keyword evidence="1" id="KW-0812">Transmembrane</keyword>
<name>A0A1I0BRQ9_9FIRM</name>
<keyword evidence="1" id="KW-0472">Membrane</keyword>
<dbReference type="OrthoDB" id="1761263at2"/>
<feature type="transmembrane region" description="Helical" evidence="1">
    <location>
        <begin position="7"/>
        <end position="25"/>
    </location>
</feature>
<dbReference type="Gene3D" id="3.90.70.10">
    <property type="entry name" value="Cysteine proteinases"/>
    <property type="match status" value="1"/>
</dbReference>
<organism evidence="2 3">
    <name type="scientific">[Clostridium] polysaccharolyticum</name>
    <dbReference type="NCBI Taxonomy" id="29364"/>
    <lineage>
        <taxon>Bacteria</taxon>
        <taxon>Bacillati</taxon>
        <taxon>Bacillota</taxon>
        <taxon>Clostridia</taxon>
        <taxon>Lachnospirales</taxon>
        <taxon>Lachnospiraceae</taxon>
    </lineage>
</organism>
<dbReference type="Proteomes" id="UP000199800">
    <property type="component" value="Unassembled WGS sequence"/>
</dbReference>
<dbReference type="EMBL" id="FOHN01000008">
    <property type="protein sequence ID" value="SET09743.1"/>
    <property type="molecule type" value="Genomic_DNA"/>
</dbReference>
<accession>A0A1I0BRQ9</accession>
<dbReference type="STRING" id="29364.SAMN04487772_10867"/>
<keyword evidence="1" id="KW-1133">Transmembrane helix</keyword>
<gene>
    <name evidence="2" type="ORF">SAMN04487772_10867</name>
</gene>
<dbReference type="SUPFAM" id="SSF82171">
    <property type="entry name" value="DPP6 N-terminal domain-like"/>
    <property type="match status" value="1"/>
</dbReference>